<organism evidence="2 3">
    <name type="scientific">Stutzerimonas stutzeri</name>
    <name type="common">Pseudomonas stutzeri</name>
    <dbReference type="NCBI Taxonomy" id="316"/>
    <lineage>
        <taxon>Bacteria</taxon>
        <taxon>Pseudomonadati</taxon>
        <taxon>Pseudomonadota</taxon>
        <taxon>Gammaproteobacteria</taxon>
        <taxon>Pseudomonadales</taxon>
        <taxon>Pseudomonadaceae</taxon>
        <taxon>Stutzerimonas</taxon>
    </lineage>
</organism>
<accession>A0A2N8RFV7</accession>
<evidence type="ECO:0000313" key="3">
    <source>
        <dbReference type="Proteomes" id="UP000236003"/>
    </source>
</evidence>
<dbReference type="InterPro" id="IPR000086">
    <property type="entry name" value="NUDIX_hydrolase_dom"/>
</dbReference>
<protein>
    <recommendedName>
        <fullName evidence="1">Nudix hydrolase domain-containing protein</fullName>
    </recommendedName>
</protein>
<evidence type="ECO:0000313" key="2">
    <source>
        <dbReference type="EMBL" id="PNF59963.1"/>
    </source>
</evidence>
<dbReference type="EMBL" id="POUM01000006">
    <property type="protein sequence ID" value="PNF59963.1"/>
    <property type="molecule type" value="Genomic_DNA"/>
</dbReference>
<dbReference type="InterPro" id="IPR015797">
    <property type="entry name" value="NUDIX_hydrolase-like_dom_sf"/>
</dbReference>
<gene>
    <name evidence="2" type="ORF">CXK99_09085</name>
</gene>
<reference evidence="2 3" key="1">
    <citation type="submission" date="2018-01" db="EMBL/GenBank/DDBJ databases">
        <title>Denitrification phenotypes of diverse strains of Pseudomonas stutzeri.</title>
        <authorList>
            <person name="Milligan D.A."/>
            <person name="Bergaust L."/>
            <person name="Bakken L.R."/>
            <person name="Frostegard A."/>
        </authorList>
    </citation>
    <scope>NUCLEOTIDE SEQUENCE [LARGE SCALE GENOMIC DNA]</scope>
    <source>
        <strain evidence="2 3">CCUG 44592</strain>
    </source>
</reference>
<sequence>MTAALGSLHGIAYRPWRDHPASVEEWELPDIISPSLTEPPLEEGGKLPAAGAVIIEPDYRVWVAHLHEPFNAACVGFPTARKDPKLSLQATAIREAWERTGLKVRIIGWLGDFDEEITRTRYYLAARVGGAPAACGWERPTMSLVTLDALMQYPALRVSPTEAKCLAALQNVLNISPDWSTPSSVMPRRSLA</sequence>
<dbReference type="SUPFAM" id="SSF55811">
    <property type="entry name" value="Nudix"/>
    <property type="match status" value="1"/>
</dbReference>
<dbReference type="Pfam" id="PF00293">
    <property type="entry name" value="NUDIX"/>
    <property type="match status" value="1"/>
</dbReference>
<comment type="caution">
    <text evidence="2">The sequence shown here is derived from an EMBL/GenBank/DDBJ whole genome shotgun (WGS) entry which is preliminary data.</text>
</comment>
<evidence type="ECO:0000259" key="1">
    <source>
        <dbReference type="Pfam" id="PF00293"/>
    </source>
</evidence>
<dbReference type="CDD" id="cd02883">
    <property type="entry name" value="NUDIX_Hydrolase"/>
    <property type="match status" value="1"/>
</dbReference>
<dbReference type="AlphaFoldDB" id="A0A2N8RFV7"/>
<dbReference type="GO" id="GO:0003824">
    <property type="term" value="F:catalytic activity"/>
    <property type="evidence" value="ECO:0007669"/>
    <property type="project" value="UniProtKB-ARBA"/>
</dbReference>
<proteinExistence type="predicted"/>
<feature type="domain" description="Nudix hydrolase" evidence="1">
    <location>
        <begin position="47"/>
        <end position="154"/>
    </location>
</feature>
<dbReference type="Proteomes" id="UP000236003">
    <property type="component" value="Unassembled WGS sequence"/>
</dbReference>
<name>A0A2N8RFV7_STUST</name>
<dbReference type="Gene3D" id="3.90.79.10">
    <property type="entry name" value="Nucleoside Triphosphate Pyrophosphohydrolase"/>
    <property type="match status" value="1"/>
</dbReference>